<dbReference type="Pfam" id="PF01909">
    <property type="entry name" value="NTP_transf_2"/>
    <property type="match status" value="1"/>
</dbReference>
<dbReference type="Proteomes" id="UP001492541">
    <property type="component" value="Chromosome"/>
</dbReference>
<dbReference type="InterPro" id="IPR052548">
    <property type="entry name" value="Type_VII_TA_antitoxin"/>
</dbReference>
<name>A0ABZ3H451_GEOAI</name>
<dbReference type="InterPro" id="IPR043519">
    <property type="entry name" value="NT_sf"/>
</dbReference>
<dbReference type="InterPro" id="IPR002934">
    <property type="entry name" value="Polymerase_NTP_transf_dom"/>
</dbReference>
<evidence type="ECO:0000259" key="1">
    <source>
        <dbReference type="Pfam" id="PF01909"/>
    </source>
</evidence>
<dbReference type="CDD" id="cd05403">
    <property type="entry name" value="NT_KNTase_like"/>
    <property type="match status" value="1"/>
</dbReference>
<gene>
    <name evidence="2" type="ORF">LPQ35_01535</name>
</gene>
<evidence type="ECO:0000313" key="3">
    <source>
        <dbReference type="Proteomes" id="UP001492541"/>
    </source>
</evidence>
<protein>
    <submittedName>
        <fullName evidence="2">Nucleotidyltransferase domain-containing protein</fullName>
    </submittedName>
</protein>
<dbReference type="RefSeq" id="WP_193806510.1">
    <property type="nucleotide sequence ID" value="NZ_CP087714.1"/>
</dbReference>
<evidence type="ECO:0000313" key="2">
    <source>
        <dbReference type="EMBL" id="XAT64074.1"/>
    </source>
</evidence>
<dbReference type="SUPFAM" id="SSF81301">
    <property type="entry name" value="Nucleotidyltransferase"/>
    <property type="match status" value="1"/>
</dbReference>
<keyword evidence="3" id="KW-1185">Reference proteome</keyword>
<reference evidence="2 3" key="1">
    <citation type="submission" date="2021-11" db="EMBL/GenBank/DDBJ databases">
        <title>Whole genome of Geoglobus acetivorans.</title>
        <authorList>
            <person name="Liu D."/>
        </authorList>
    </citation>
    <scope>NUCLEOTIDE SEQUENCE [LARGE SCALE GENOMIC DNA]</scope>
    <source>
        <strain evidence="2 3">SBH6</strain>
    </source>
</reference>
<sequence>MMDFKTLVGEVVAVAKPKLVAIFGSQARGDAGRFSDIDVLVVTDSDVVAEKLNTMRKSNVEFHALSMKRALELVHRSDPFFKKILSEAIPLYGHFYLSFLREVAENVGKGKNMARNGYRKN</sequence>
<feature type="domain" description="Polymerase nucleotidyl transferase" evidence="1">
    <location>
        <begin position="16"/>
        <end position="58"/>
    </location>
</feature>
<dbReference type="PANTHER" id="PTHR33933">
    <property type="entry name" value="NUCLEOTIDYLTRANSFERASE"/>
    <property type="match status" value="1"/>
</dbReference>
<dbReference type="PANTHER" id="PTHR33933:SF1">
    <property type="entry name" value="PROTEIN ADENYLYLTRANSFERASE MNTA-RELATED"/>
    <property type="match status" value="1"/>
</dbReference>
<organism evidence="2 3">
    <name type="scientific">Geoglobus acetivorans</name>
    <dbReference type="NCBI Taxonomy" id="565033"/>
    <lineage>
        <taxon>Archaea</taxon>
        <taxon>Methanobacteriati</taxon>
        <taxon>Methanobacteriota</taxon>
        <taxon>Archaeoglobi</taxon>
        <taxon>Archaeoglobales</taxon>
        <taxon>Archaeoglobaceae</taxon>
        <taxon>Geoglobus</taxon>
    </lineage>
</organism>
<proteinExistence type="predicted"/>
<dbReference type="GeneID" id="90448326"/>
<accession>A0ABZ3H451</accession>
<dbReference type="EMBL" id="CP087714">
    <property type="protein sequence ID" value="XAT64074.1"/>
    <property type="molecule type" value="Genomic_DNA"/>
</dbReference>
<dbReference type="Gene3D" id="3.30.460.10">
    <property type="entry name" value="Beta Polymerase, domain 2"/>
    <property type="match status" value="1"/>
</dbReference>